<sequence length="184" mass="19417">MKHIRVLAVAAAATAVLCATAAGVWYTGSSRDDEIASVCVPAYERDVDKAGYAAVVAVVTVTRTVGYLEEEAELPGGVLMSGLRVDEALKGTPPAGMTVGQGVGRTSEGGYTTDRPESYPVLVPGHRYVVGTTPSASYRDGWVWFAVPADTGLDAQRVRWVKAVADQVAPHPDPRCTGDVVTRR</sequence>
<keyword evidence="2" id="KW-0732">Signal</keyword>
<feature type="chain" id="PRO_5005542021" description="Alanine and proline-rich secreted protein Apa" evidence="2">
    <location>
        <begin position="22"/>
        <end position="184"/>
    </location>
</feature>
<evidence type="ECO:0000256" key="2">
    <source>
        <dbReference type="SAM" id="SignalP"/>
    </source>
</evidence>
<proteinExistence type="predicted"/>
<gene>
    <name evidence="3" type="ORF">IQ63_24685</name>
</gene>
<dbReference type="OrthoDB" id="4231544at2"/>
<dbReference type="AlphaFoldDB" id="A0A0L0K2K0"/>
<organism evidence="3 4">
    <name type="scientific">Streptomyces acidiscabies</name>
    <dbReference type="NCBI Taxonomy" id="42234"/>
    <lineage>
        <taxon>Bacteria</taxon>
        <taxon>Bacillati</taxon>
        <taxon>Actinomycetota</taxon>
        <taxon>Actinomycetes</taxon>
        <taxon>Kitasatosporales</taxon>
        <taxon>Streptomycetaceae</taxon>
        <taxon>Streptomyces</taxon>
    </lineage>
</organism>
<comment type="caution">
    <text evidence="3">The sequence shown here is derived from an EMBL/GenBank/DDBJ whole genome shotgun (WGS) entry which is preliminary data.</text>
</comment>
<evidence type="ECO:0000313" key="4">
    <source>
        <dbReference type="Proteomes" id="UP000037151"/>
    </source>
</evidence>
<evidence type="ECO:0000256" key="1">
    <source>
        <dbReference type="SAM" id="MobiDB-lite"/>
    </source>
</evidence>
<evidence type="ECO:0008006" key="5">
    <source>
        <dbReference type="Google" id="ProtNLM"/>
    </source>
</evidence>
<feature type="region of interest" description="Disordered" evidence="1">
    <location>
        <begin position="94"/>
        <end position="116"/>
    </location>
</feature>
<name>A0A0L0K2K0_9ACTN</name>
<dbReference type="RefSeq" id="WP_050372572.1">
    <property type="nucleotide sequence ID" value="NZ_KQ257823.1"/>
</dbReference>
<dbReference type="EMBL" id="JPPY01000140">
    <property type="protein sequence ID" value="KND31999.1"/>
    <property type="molecule type" value="Genomic_DNA"/>
</dbReference>
<reference evidence="4" key="1">
    <citation type="submission" date="2014-07" db="EMBL/GenBank/DDBJ databases">
        <title>Genome sequencing of plant-pathogenic Streptomyces species.</title>
        <authorList>
            <person name="Harrison J."/>
            <person name="Sapp M."/>
            <person name="Thwaites R."/>
            <person name="Studholme D.J."/>
        </authorList>
    </citation>
    <scope>NUCLEOTIDE SEQUENCE [LARGE SCALE GENOMIC DNA]</scope>
    <source>
        <strain evidence="4">NCPPB 4445</strain>
    </source>
</reference>
<feature type="signal peptide" evidence="2">
    <location>
        <begin position="1"/>
        <end position="21"/>
    </location>
</feature>
<dbReference type="Proteomes" id="UP000037151">
    <property type="component" value="Unassembled WGS sequence"/>
</dbReference>
<dbReference type="PATRIC" id="fig|42234.21.peg.5108"/>
<evidence type="ECO:0000313" key="3">
    <source>
        <dbReference type="EMBL" id="KND31999.1"/>
    </source>
</evidence>
<protein>
    <recommendedName>
        <fullName evidence="5">Alanine and proline-rich secreted protein Apa</fullName>
    </recommendedName>
</protein>
<accession>A0A0L0K2K0</accession>